<keyword evidence="2" id="KW-1185">Reference proteome</keyword>
<evidence type="ECO:0000313" key="1">
    <source>
        <dbReference type="EMBL" id="CAI0378029.1"/>
    </source>
</evidence>
<accession>A0AAV0GYD6</accession>
<comment type="caution">
    <text evidence="1">The sequence shown here is derived from an EMBL/GenBank/DDBJ whole genome shotgun (WGS) entry which is preliminary data.</text>
</comment>
<organism evidence="1 2">
    <name type="scientific">Linum tenue</name>
    <dbReference type="NCBI Taxonomy" id="586396"/>
    <lineage>
        <taxon>Eukaryota</taxon>
        <taxon>Viridiplantae</taxon>
        <taxon>Streptophyta</taxon>
        <taxon>Embryophyta</taxon>
        <taxon>Tracheophyta</taxon>
        <taxon>Spermatophyta</taxon>
        <taxon>Magnoliopsida</taxon>
        <taxon>eudicotyledons</taxon>
        <taxon>Gunneridae</taxon>
        <taxon>Pentapetalae</taxon>
        <taxon>rosids</taxon>
        <taxon>fabids</taxon>
        <taxon>Malpighiales</taxon>
        <taxon>Linaceae</taxon>
        <taxon>Linum</taxon>
    </lineage>
</organism>
<reference evidence="1" key="1">
    <citation type="submission" date="2022-08" db="EMBL/GenBank/DDBJ databases">
        <authorList>
            <person name="Gutierrez-Valencia J."/>
        </authorList>
    </citation>
    <scope>NUCLEOTIDE SEQUENCE</scope>
</reference>
<gene>
    <name evidence="1" type="ORF">LITE_LOCUS1720</name>
</gene>
<name>A0AAV0GYD6_9ROSI</name>
<protein>
    <submittedName>
        <fullName evidence="1">Uncharacterized protein</fullName>
    </submittedName>
</protein>
<sequence length="73" mass="8810">MPLQLTKLKTNLSLNPLFWIVDLTGRRECRIPNRPDGEGWRQRRYEAKFGRRFIVHVMDLFHHAQQNRARPLN</sequence>
<dbReference type="Proteomes" id="UP001154282">
    <property type="component" value="Unassembled WGS sequence"/>
</dbReference>
<dbReference type="EMBL" id="CAMGYJ010000002">
    <property type="protein sequence ID" value="CAI0378029.1"/>
    <property type="molecule type" value="Genomic_DNA"/>
</dbReference>
<evidence type="ECO:0000313" key="2">
    <source>
        <dbReference type="Proteomes" id="UP001154282"/>
    </source>
</evidence>
<proteinExistence type="predicted"/>
<dbReference type="AlphaFoldDB" id="A0AAV0GYD6"/>